<keyword evidence="3" id="KW-0862">Zinc</keyword>
<dbReference type="AlphaFoldDB" id="A0AA38LKA4"/>
<reference evidence="6 7" key="1">
    <citation type="journal article" date="2021" name="Nat. Plants">
        <title>The Taxus genome provides insights into paclitaxel biosynthesis.</title>
        <authorList>
            <person name="Xiong X."/>
            <person name="Gou J."/>
            <person name="Liao Q."/>
            <person name="Li Y."/>
            <person name="Zhou Q."/>
            <person name="Bi G."/>
            <person name="Li C."/>
            <person name="Du R."/>
            <person name="Wang X."/>
            <person name="Sun T."/>
            <person name="Guo L."/>
            <person name="Liang H."/>
            <person name="Lu P."/>
            <person name="Wu Y."/>
            <person name="Zhang Z."/>
            <person name="Ro D.K."/>
            <person name="Shang Y."/>
            <person name="Huang S."/>
            <person name="Yan J."/>
        </authorList>
    </citation>
    <scope>NUCLEOTIDE SEQUENCE [LARGE SCALE GENOMIC DNA]</scope>
    <source>
        <strain evidence="6">Ta-2019</strain>
    </source>
</reference>
<comment type="caution">
    <text evidence="6">The sequence shown here is derived from an EMBL/GenBank/DDBJ whole genome shotgun (WGS) entry which is preliminary data.</text>
</comment>
<gene>
    <name evidence="6" type="ORF">KI387_007362</name>
</gene>
<accession>A0AA38LKA4</accession>
<sequence>SQPAFMAQSSWEESFCREHKNISCLEFAVPSHDFVPAAESYSFAQGGECDNVKMISVAWESVHGHGFMDKTDDDMSLVNEDICLNSGPPHQTEYMAADADDHGDQFIDHYSSLASEEESTWTPKDNLIDSRAYYDTDERPVEAAAIRETTTTWIPSASKSSSPKDLQYRWPPKMAAKNAKVKDSSCHHEDHEALNYGVMTGSRNAPRVCVDCKTTKTPLWRSGPHGPKSLCNACGIRHRKARRALSAFGSADHIAAYKSRLPKRKQQQVEDGEYKFVRHKKRSRLSIPSCKKNMNVKFTSKPSPHSLQRVFAEDEKEGAVLLMGLSSGLVHL</sequence>
<organism evidence="6 7">
    <name type="scientific">Taxus chinensis</name>
    <name type="common">Chinese yew</name>
    <name type="synonym">Taxus wallichiana var. chinensis</name>
    <dbReference type="NCBI Taxonomy" id="29808"/>
    <lineage>
        <taxon>Eukaryota</taxon>
        <taxon>Viridiplantae</taxon>
        <taxon>Streptophyta</taxon>
        <taxon>Embryophyta</taxon>
        <taxon>Tracheophyta</taxon>
        <taxon>Spermatophyta</taxon>
        <taxon>Pinopsida</taxon>
        <taxon>Pinidae</taxon>
        <taxon>Conifers II</taxon>
        <taxon>Cupressales</taxon>
        <taxon>Taxaceae</taxon>
        <taxon>Taxus</taxon>
    </lineage>
</organism>
<evidence type="ECO:0000256" key="4">
    <source>
        <dbReference type="PROSITE-ProRule" id="PRU00094"/>
    </source>
</evidence>
<dbReference type="SUPFAM" id="SSF57716">
    <property type="entry name" value="Glucocorticoid receptor-like (DNA-binding domain)"/>
    <property type="match status" value="1"/>
</dbReference>
<keyword evidence="7" id="KW-1185">Reference proteome</keyword>
<dbReference type="CDD" id="cd00202">
    <property type="entry name" value="ZnF_GATA"/>
    <property type="match status" value="1"/>
</dbReference>
<dbReference type="GO" id="GO:0008270">
    <property type="term" value="F:zinc ion binding"/>
    <property type="evidence" value="ECO:0007669"/>
    <property type="project" value="UniProtKB-KW"/>
</dbReference>
<dbReference type="OMA" id="PAMETYP"/>
<evidence type="ECO:0000256" key="1">
    <source>
        <dbReference type="ARBA" id="ARBA00022723"/>
    </source>
</evidence>
<dbReference type="SMART" id="SM00401">
    <property type="entry name" value="ZnF_GATA"/>
    <property type="match status" value="1"/>
</dbReference>
<dbReference type="Proteomes" id="UP000824469">
    <property type="component" value="Unassembled WGS sequence"/>
</dbReference>
<feature type="non-terminal residue" evidence="6">
    <location>
        <position position="332"/>
    </location>
</feature>
<dbReference type="InterPro" id="IPR013088">
    <property type="entry name" value="Znf_NHR/GATA"/>
</dbReference>
<proteinExistence type="predicted"/>
<evidence type="ECO:0000313" key="6">
    <source>
        <dbReference type="EMBL" id="KAH9327184.1"/>
    </source>
</evidence>
<dbReference type="Pfam" id="PF00320">
    <property type="entry name" value="GATA"/>
    <property type="match status" value="1"/>
</dbReference>
<dbReference type="InterPro" id="IPR000679">
    <property type="entry name" value="Znf_GATA"/>
</dbReference>
<dbReference type="PANTHER" id="PTHR47255">
    <property type="entry name" value="GATA TRANSCRIPTION FACTOR 22-RELATED"/>
    <property type="match status" value="1"/>
</dbReference>
<dbReference type="GO" id="GO:0006355">
    <property type="term" value="P:regulation of DNA-templated transcription"/>
    <property type="evidence" value="ECO:0007669"/>
    <property type="project" value="InterPro"/>
</dbReference>
<dbReference type="PROSITE" id="PS00344">
    <property type="entry name" value="GATA_ZN_FINGER_1"/>
    <property type="match status" value="1"/>
</dbReference>
<keyword evidence="1" id="KW-0479">Metal-binding</keyword>
<feature type="domain" description="GATA-type" evidence="5">
    <location>
        <begin position="203"/>
        <end position="239"/>
    </location>
</feature>
<dbReference type="PROSITE" id="PS50114">
    <property type="entry name" value="GATA_ZN_FINGER_2"/>
    <property type="match status" value="1"/>
</dbReference>
<keyword evidence="2 4" id="KW-0863">Zinc-finger</keyword>
<dbReference type="Gene3D" id="3.30.50.10">
    <property type="entry name" value="Erythroid Transcription Factor GATA-1, subunit A"/>
    <property type="match status" value="1"/>
</dbReference>
<name>A0AA38LKA4_TAXCH</name>
<evidence type="ECO:0000259" key="5">
    <source>
        <dbReference type="PROSITE" id="PS50114"/>
    </source>
</evidence>
<evidence type="ECO:0000313" key="7">
    <source>
        <dbReference type="Proteomes" id="UP000824469"/>
    </source>
</evidence>
<dbReference type="EMBL" id="JAHRHJ020000002">
    <property type="protein sequence ID" value="KAH9327184.1"/>
    <property type="molecule type" value="Genomic_DNA"/>
</dbReference>
<evidence type="ECO:0000256" key="3">
    <source>
        <dbReference type="ARBA" id="ARBA00022833"/>
    </source>
</evidence>
<evidence type="ECO:0000256" key="2">
    <source>
        <dbReference type="ARBA" id="ARBA00022771"/>
    </source>
</evidence>
<dbReference type="GO" id="GO:0043565">
    <property type="term" value="F:sequence-specific DNA binding"/>
    <property type="evidence" value="ECO:0007669"/>
    <property type="project" value="InterPro"/>
</dbReference>
<protein>
    <recommendedName>
        <fullName evidence="5">GATA-type domain-containing protein</fullName>
    </recommendedName>
</protein>
<dbReference type="PANTHER" id="PTHR47255:SF4">
    <property type="entry name" value="GATA ZINC FINGER DOMAIN-CONTAINING PROTEIN 12"/>
    <property type="match status" value="1"/>
</dbReference>
<dbReference type="InterPro" id="IPR052138">
    <property type="entry name" value="GATA_ZnFinger_Domain"/>
</dbReference>